<dbReference type="SUPFAM" id="SSF52283">
    <property type="entry name" value="Formate/glycerate dehydrogenase catalytic domain-like"/>
    <property type="match status" value="1"/>
</dbReference>
<sequence length="377" mass="40000">MIIGVPKEVKNNENRVALTPAGVISFINAGHRVLIEKDAGIGSGFTNEDYANSGAEIIENAANVWSQAEMIMKVKEPIRDEYGYFREGLILFTYLHLAAEPDLAKALKDKGVIAIAYETVAVNRTLPLLTPMSEVAGRMASQIGSQFLQKSNGGKGILLAGVPGVSRGKVTIIGGGVVGTNAAKMAIGLGADVTIIDVSADRLRQLDDVFGNQIKTLMSNPFNIAEAVAEADLLIGAVLIPGAKAPKLVTEEMVKAMKPGSVVVDVAVDQGGIVETIDHITTHDNPTYEKYGAVHYAVANMPGAVPRTSTIALTNVTVPYALQIANKGVFKAIKENESLKLGLNVANGEITYEAVANDLGYHYVSPEKVFEKELTSV</sequence>
<dbReference type="InterPro" id="IPR008141">
    <property type="entry name" value="Ala_DH"/>
</dbReference>
<reference evidence="9" key="1">
    <citation type="submission" date="2024-05" db="EMBL/GenBank/DDBJ databases">
        <title>Metabacillus sp. nov., isolated from the rhizosphere soil of tomato plants.</title>
        <authorList>
            <person name="Ma R."/>
        </authorList>
    </citation>
    <scope>NUCLEOTIDE SEQUENCE</scope>
    <source>
        <strain evidence="9">DBTR6</strain>
    </source>
</reference>
<dbReference type="InterPro" id="IPR007698">
    <property type="entry name" value="AlaDH/PNT_NAD(H)-bd"/>
</dbReference>
<dbReference type="CDD" id="cd05305">
    <property type="entry name" value="L-AlaDH"/>
    <property type="match status" value="1"/>
</dbReference>
<keyword evidence="5 6" id="KW-0520">NAD</keyword>
<evidence type="ECO:0000256" key="3">
    <source>
        <dbReference type="ARBA" id="ARBA00012897"/>
    </source>
</evidence>
<comment type="pathway">
    <text evidence="1">Amino-acid degradation; L-alanine degradation via dehydrogenase pathway; NH(3) and pyruvate from L-alanine: step 1/1.</text>
</comment>
<dbReference type="RefSeq" id="WP_224136145.1">
    <property type="nucleotide sequence ID" value="NZ_JAIQUM010000002.1"/>
</dbReference>
<proteinExistence type="inferred from homology"/>
<evidence type="ECO:0000256" key="6">
    <source>
        <dbReference type="PIRNR" id="PIRNR000183"/>
    </source>
</evidence>
<evidence type="ECO:0000313" key="10">
    <source>
        <dbReference type="Proteomes" id="UP001165287"/>
    </source>
</evidence>
<evidence type="ECO:0000256" key="4">
    <source>
        <dbReference type="ARBA" id="ARBA00023002"/>
    </source>
</evidence>
<feature type="domain" description="Alanine dehydrogenase/pyridine nucleotide transhydrogenase N-terminal" evidence="8">
    <location>
        <begin position="4"/>
        <end position="136"/>
    </location>
</feature>
<dbReference type="Proteomes" id="UP001165287">
    <property type="component" value="Unassembled WGS sequence"/>
</dbReference>
<evidence type="ECO:0000259" key="8">
    <source>
        <dbReference type="SMART" id="SM01003"/>
    </source>
</evidence>
<evidence type="ECO:0000313" key="9">
    <source>
        <dbReference type="EMBL" id="MBZ5748887.1"/>
    </source>
</evidence>
<accession>A0ABS7ULB1</accession>
<dbReference type="EMBL" id="JAIQUM010000002">
    <property type="protein sequence ID" value="MBZ5748887.1"/>
    <property type="molecule type" value="Genomic_DNA"/>
</dbReference>
<dbReference type="SMART" id="SM01003">
    <property type="entry name" value="AlaDh_PNT_N"/>
    <property type="match status" value="1"/>
</dbReference>
<dbReference type="PANTHER" id="PTHR42795:SF1">
    <property type="entry name" value="ALANINE DEHYDROGENASE"/>
    <property type="match status" value="1"/>
</dbReference>
<dbReference type="InterPro" id="IPR008143">
    <property type="entry name" value="Ala_DH/PNT_CS2"/>
</dbReference>
<dbReference type="Pfam" id="PF01262">
    <property type="entry name" value="AlaDh_PNT_C"/>
    <property type="match status" value="1"/>
</dbReference>
<dbReference type="PANTHER" id="PTHR42795">
    <property type="entry name" value="ALANINE DEHYDROGENASE"/>
    <property type="match status" value="1"/>
</dbReference>
<feature type="domain" description="Alanine dehydrogenase/pyridine nucleotide transhydrogenase NAD(H)-binding" evidence="7">
    <location>
        <begin position="148"/>
        <end position="297"/>
    </location>
</feature>
<comment type="similarity">
    <text evidence="2 6">Belongs to the AlaDH/PNT family.</text>
</comment>
<gene>
    <name evidence="9" type="primary">ald</name>
    <name evidence="9" type="ORF">K9V48_01120</name>
</gene>
<dbReference type="EC" id="1.4.1.1" evidence="3 6"/>
<dbReference type="GO" id="GO:0000286">
    <property type="term" value="F:alanine dehydrogenase activity"/>
    <property type="evidence" value="ECO:0007669"/>
    <property type="project" value="UniProtKB-EC"/>
</dbReference>
<evidence type="ECO:0000259" key="7">
    <source>
        <dbReference type="SMART" id="SM01002"/>
    </source>
</evidence>
<dbReference type="PIRSF" id="PIRSF000183">
    <property type="entry name" value="Alanine_dh"/>
    <property type="match status" value="1"/>
</dbReference>
<evidence type="ECO:0000256" key="1">
    <source>
        <dbReference type="ARBA" id="ARBA00005206"/>
    </source>
</evidence>
<dbReference type="Pfam" id="PF05222">
    <property type="entry name" value="AlaDh_PNT_N"/>
    <property type="match status" value="1"/>
</dbReference>
<dbReference type="SMART" id="SM01002">
    <property type="entry name" value="AlaDh_PNT_C"/>
    <property type="match status" value="1"/>
</dbReference>
<comment type="catalytic activity">
    <reaction evidence="6">
        <text>L-alanine + NAD(+) + H2O = pyruvate + NH4(+) + NADH + H(+)</text>
        <dbReference type="Rhea" id="RHEA:18405"/>
        <dbReference type="ChEBI" id="CHEBI:15361"/>
        <dbReference type="ChEBI" id="CHEBI:15377"/>
        <dbReference type="ChEBI" id="CHEBI:15378"/>
        <dbReference type="ChEBI" id="CHEBI:28938"/>
        <dbReference type="ChEBI" id="CHEBI:57540"/>
        <dbReference type="ChEBI" id="CHEBI:57945"/>
        <dbReference type="ChEBI" id="CHEBI:57972"/>
        <dbReference type="EC" id="1.4.1.1"/>
    </reaction>
</comment>
<name>A0ABS7ULB1_9BACI</name>
<evidence type="ECO:0000256" key="5">
    <source>
        <dbReference type="ARBA" id="ARBA00023027"/>
    </source>
</evidence>
<comment type="caution">
    <text evidence="9">The sequence shown here is derived from an EMBL/GenBank/DDBJ whole genome shotgun (WGS) entry which is preliminary data.</text>
</comment>
<evidence type="ECO:0000256" key="2">
    <source>
        <dbReference type="ARBA" id="ARBA00005689"/>
    </source>
</evidence>
<dbReference type="NCBIfam" id="TIGR00518">
    <property type="entry name" value="alaDH"/>
    <property type="match status" value="1"/>
</dbReference>
<dbReference type="SUPFAM" id="SSF51735">
    <property type="entry name" value="NAD(P)-binding Rossmann-fold domains"/>
    <property type="match status" value="1"/>
</dbReference>
<protein>
    <recommendedName>
        <fullName evidence="3 6">Alanine dehydrogenase</fullName>
        <ecNumber evidence="3 6">1.4.1.1</ecNumber>
    </recommendedName>
</protein>
<keyword evidence="10" id="KW-1185">Reference proteome</keyword>
<keyword evidence="4 6" id="KW-0560">Oxidoreductase</keyword>
<dbReference type="InterPro" id="IPR007886">
    <property type="entry name" value="AlaDH/PNT_N"/>
</dbReference>
<dbReference type="PROSITE" id="PS00837">
    <property type="entry name" value="ALADH_PNT_2"/>
    <property type="match status" value="1"/>
</dbReference>
<dbReference type="Gene3D" id="3.40.50.720">
    <property type="entry name" value="NAD(P)-binding Rossmann-like Domain"/>
    <property type="match status" value="2"/>
</dbReference>
<organism evidence="9 10">
    <name type="scientific">Metabacillus rhizolycopersici</name>
    <dbReference type="NCBI Taxonomy" id="2875709"/>
    <lineage>
        <taxon>Bacteria</taxon>
        <taxon>Bacillati</taxon>
        <taxon>Bacillota</taxon>
        <taxon>Bacilli</taxon>
        <taxon>Bacillales</taxon>
        <taxon>Bacillaceae</taxon>
        <taxon>Metabacillus</taxon>
    </lineage>
</organism>
<dbReference type="InterPro" id="IPR036291">
    <property type="entry name" value="NAD(P)-bd_dom_sf"/>
</dbReference>